<dbReference type="SUPFAM" id="SSF47113">
    <property type="entry name" value="Histone-fold"/>
    <property type="match status" value="1"/>
</dbReference>
<name>A0A0N0NNX4_9EURO</name>
<dbReference type="VEuPathDB" id="FungiDB:AB675_5527"/>
<feature type="region of interest" description="Disordered" evidence="6">
    <location>
        <begin position="1"/>
        <end position="156"/>
    </location>
</feature>
<proteinExistence type="inferred from homology"/>
<dbReference type="GO" id="GO:0046982">
    <property type="term" value="F:protein heterodimerization activity"/>
    <property type="evidence" value="ECO:0007669"/>
    <property type="project" value="InterPro"/>
</dbReference>
<sequence>MAFSPPPPTTSSLPNPRKRPSISSTVSAAAAKRAKLHPLRQTSFPAAHLNSSAIDTSRSAVSARSETGSAFSGTSSRLPGGGSSVRGRGRPKKDKGRIPSREPEGTASQTGGAGRPRPTGRGRTAKSVISAPAGEDGDDEPNEDEDDSDEEGSDEENALALADEFEADKLLQQRERRLASTLTGDAEQRYEAFRGMRLEKKTVRRIVNAVMSQSANEKVVLSIGFTGKLFLGGIVEGARVVQQEFAQAYDETREVEKAWRVEELARLKAVIEREKEEGAVRMDDKDRVLVTRDIARLEREVKEYIPNPHRGGLLPDHLREALRRYRATGEGFSAGDQGSAHALLGVPGGCVRRLGGRRLFR</sequence>
<evidence type="ECO:0000313" key="8">
    <source>
        <dbReference type="EMBL" id="KPI42058.1"/>
    </source>
</evidence>
<dbReference type="STRING" id="1664694.A0A0N0NNX4"/>
<dbReference type="Gene3D" id="1.10.20.10">
    <property type="entry name" value="Histone, subunit A"/>
    <property type="match status" value="1"/>
</dbReference>
<protein>
    <recommendedName>
        <fullName evidence="7">TAFII28-like protein domain-containing protein</fullName>
    </recommendedName>
</protein>
<evidence type="ECO:0000256" key="4">
    <source>
        <dbReference type="ARBA" id="ARBA00023163"/>
    </source>
</evidence>
<comment type="similarity">
    <text evidence="2">Belongs to the TAF11 family.</text>
</comment>
<dbReference type="EMBL" id="LFJN01000008">
    <property type="protein sequence ID" value="KPI42058.1"/>
    <property type="molecule type" value="Genomic_DNA"/>
</dbReference>
<reference evidence="8 9" key="1">
    <citation type="submission" date="2015-06" db="EMBL/GenBank/DDBJ databases">
        <title>Draft genome of the ant-associated black yeast Phialophora attae CBS 131958.</title>
        <authorList>
            <person name="Moreno L.F."/>
            <person name="Stielow B.J."/>
            <person name="de Hoog S."/>
            <person name="Vicente V.A."/>
            <person name="Weiss V.A."/>
            <person name="de Vries M."/>
            <person name="Cruz L.M."/>
            <person name="Souza E.M."/>
        </authorList>
    </citation>
    <scope>NUCLEOTIDE SEQUENCE [LARGE SCALE GENOMIC DNA]</scope>
    <source>
        <strain evidence="8 9">CBS 131958</strain>
    </source>
</reference>
<accession>A0A0N0NNX4</accession>
<evidence type="ECO:0000256" key="2">
    <source>
        <dbReference type="ARBA" id="ARBA00009788"/>
    </source>
</evidence>
<keyword evidence="4" id="KW-0804">Transcription</keyword>
<gene>
    <name evidence="8" type="ORF">AB675_5527</name>
</gene>
<dbReference type="GeneID" id="28737624"/>
<organism evidence="8 9">
    <name type="scientific">Cyphellophora attinorum</name>
    <dbReference type="NCBI Taxonomy" id="1664694"/>
    <lineage>
        <taxon>Eukaryota</taxon>
        <taxon>Fungi</taxon>
        <taxon>Dikarya</taxon>
        <taxon>Ascomycota</taxon>
        <taxon>Pezizomycotina</taxon>
        <taxon>Eurotiomycetes</taxon>
        <taxon>Chaetothyriomycetidae</taxon>
        <taxon>Chaetothyriales</taxon>
        <taxon>Cyphellophoraceae</taxon>
        <taxon>Cyphellophora</taxon>
    </lineage>
</organism>
<dbReference type="InterPro" id="IPR006809">
    <property type="entry name" value="TAFII28_dom"/>
</dbReference>
<comment type="subcellular location">
    <subcellularLocation>
        <location evidence="1">Nucleus</location>
    </subcellularLocation>
</comment>
<evidence type="ECO:0000256" key="3">
    <source>
        <dbReference type="ARBA" id="ARBA00023015"/>
    </source>
</evidence>
<dbReference type="GO" id="GO:0051123">
    <property type="term" value="P:RNA polymerase II preinitiation complex assembly"/>
    <property type="evidence" value="ECO:0007669"/>
    <property type="project" value="InterPro"/>
</dbReference>
<keyword evidence="9" id="KW-1185">Reference proteome</keyword>
<dbReference type="PANTHER" id="PTHR13218">
    <property type="entry name" value="TRANSCRIPTION INITIATION FACTOR TFIID SUBUNIT 11-RELATED"/>
    <property type="match status" value="1"/>
</dbReference>
<keyword evidence="5" id="KW-0539">Nucleus</keyword>
<keyword evidence="3" id="KW-0805">Transcription regulation</keyword>
<dbReference type="GO" id="GO:0016251">
    <property type="term" value="F:RNA polymerase II general transcription initiation factor activity"/>
    <property type="evidence" value="ECO:0007669"/>
    <property type="project" value="TreeGrafter"/>
</dbReference>
<feature type="compositionally biased region" description="Acidic residues" evidence="6">
    <location>
        <begin position="135"/>
        <end position="156"/>
    </location>
</feature>
<dbReference type="Pfam" id="PF04719">
    <property type="entry name" value="TAFII28"/>
    <property type="match status" value="1"/>
</dbReference>
<dbReference type="GO" id="GO:0005669">
    <property type="term" value="C:transcription factor TFIID complex"/>
    <property type="evidence" value="ECO:0007669"/>
    <property type="project" value="InterPro"/>
</dbReference>
<dbReference type="PANTHER" id="PTHR13218:SF8">
    <property type="entry name" value="TRANSCRIPTION INITIATION FACTOR TFIID SUBUNIT 11"/>
    <property type="match status" value="1"/>
</dbReference>
<evidence type="ECO:0000256" key="5">
    <source>
        <dbReference type="ARBA" id="ARBA00023242"/>
    </source>
</evidence>
<dbReference type="RefSeq" id="XP_018002021.1">
    <property type="nucleotide sequence ID" value="XM_018145744.1"/>
</dbReference>
<dbReference type="OrthoDB" id="28335at2759"/>
<evidence type="ECO:0000259" key="7">
    <source>
        <dbReference type="Pfam" id="PF04719"/>
    </source>
</evidence>
<dbReference type="InterPro" id="IPR045127">
    <property type="entry name" value="TAF11-like"/>
</dbReference>
<evidence type="ECO:0000256" key="1">
    <source>
        <dbReference type="ARBA" id="ARBA00004123"/>
    </source>
</evidence>
<dbReference type="Proteomes" id="UP000038010">
    <property type="component" value="Unassembled WGS sequence"/>
</dbReference>
<comment type="caution">
    <text evidence="8">The sequence shown here is derived from an EMBL/GenBank/DDBJ whole genome shotgun (WGS) entry which is preliminary data.</text>
</comment>
<feature type="compositionally biased region" description="Polar residues" evidence="6">
    <location>
        <begin position="40"/>
        <end position="74"/>
    </location>
</feature>
<evidence type="ECO:0000256" key="6">
    <source>
        <dbReference type="SAM" id="MobiDB-lite"/>
    </source>
</evidence>
<evidence type="ECO:0000313" key="9">
    <source>
        <dbReference type="Proteomes" id="UP000038010"/>
    </source>
</evidence>
<feature type="domain" description="TAFII28-like protein" evidence="7">
    <location>
        <begin position="178"/>
        <end position="247"/>
    </location>
</feature>
<dbReference type="InterPro" id="IPR009072">
    <property type="entry name" value="Histone-fold"/>
</dbReference>
<dbReference type="AlphaFoldDB" id="A0A0N0NNX4"/>